<sequence length="132" mass="14761">MEVSALNTSIETPSTQKVTEVTNRVEGVSPQDSSSISQQAVSVSKEQIEPRVEQINRQLEKLGQSITFGVDESTNQTVVQVFDKSTDELIKQFPTEDSLKFIKNIQDYLERIQETGSDNKESLTGQIINEII</sequence>
<gene>
    <name evidence="2" type="ORF">J3998_12460</name>
</gene>
<protein>
    <submittedName>
        <fullName evidence="2">Flagellar protein FlaG</fullName>
    </submittedName>
</protein>
<dbReference type="Pfam" id="PF03646">
    <property type="entry name" value="FlaG"/>
    <property type="match status" value="1"/>
</dbReference>
<name>A0ABS3Q813_9GAMM</name>
<feature type="region of interest" description="Disordered" evidence="1">
    <location>
        <begin position="1"/>
        <end position="20"/>
    </location>
</feature>
<accession>A0ABS3Q813</accession>
<reference evidence="2 3" key="1">
    <citation type="submission" date="2021-03" db="EMBL/GenBank/DDBJ databases">
        <title>Thiomicrorhabdus sp.nov.,novel sulfur-oxidizing bacteria isolated from coastal sediment.</title>
        <authorList>
            <person name="Liu X."/>
        </authorList>
    </citation>
    <scope>NUCLEOTIDE SEQUENCE [LARGE SCALE GENOMIC DNA]</scope>
    <source>
        <strain evidence="2 3">6S2-11</strain>
    </source>
</reference>
<dbReference type="EMBL" id="JAGETV010000039">
    <property type="protein sequence ID" value="MBO1928386.1"/>
    <property type="molecule type" value="Genomic_DNA"/>
</dbReference>
<dbReference type="RefSeq" id="WP_208151000.1">
    <property type="nucleotide sequence ID" value="NZ_JAGETV010000039.1"/>
</dbReference>
<dbReference type="Proteomes" id="UP000664835">
    <property type="component" value="Unassembled WGS sequence"/>
</dbReference>
<evidence type="ECO:0000313" key="2">
    <source>
        <dbReference type="EMBL" id="MBO1928386.1"/>
    </source>
</evidence>
<dbReference type="SUPFAM" id="SSF160214">
    <property type="entry name" value="FlaG-like"/>
    <property type="match status" value="1"/>
</dbReference>
<dbReference type="Gene3D" id="3.30.160.170">
    <property type="entry name" value="FlaG-like"/>
    <property type="match status" value="1"/>
</dbReference>
<keyword evidence="2" id="KW-0969">Cilium</keyword>
<keyword evidence="3" id="KW-1185">Reference proteome</keyword>
<dbReference type="PANTHER" id="PTHR37166:SF1">
    <property type="entry name" value="PROTEIN FLAG"/>
    <property type="match status" value="1"/>
</dbReference>
<evidence type="ECO:0000313" key="3">
    <source>
        <dbReference type="Proteomes" id="UP000664835"/>
    </source>
</evidence>
<proteinExistence type="predicted"/>
<keyword evidence="2" id="KW-0966">Cell projection</keyword>
<keyword evidence="2" id="KW-0282">Flagellum</keyword>
<organism evidence="2 3">
    <name type="scientific">Thiomicrorhabdus marina</name>
    <dbReference type="NCBI Taxonomy" id="2818442"/>
    <lineage>
        <taxon>Bacteria</taxon>
        <taxon>Pseudomonadati</taxon>
        <taxon>Pseudomonadota</taxon>
        <taxon>Gammaproteobacteria</taxon>
        <taxon>Thiotrichales</taxon>
        <taxon>Piscirickettsiaceae</taxon>
        <taxon>Thiomicrorhabdus</taxon>
    </lineage>
</organism>
<evidence type="ECO:0000256" key="1">
    <source>
        <dbReference type="SAM" id="MobiDB-lite"/>
    </source>
</evidence>
<dbReference type="InterPro" id="IPR035924">
    <property type="entry name" value="FlaG-like_sf"/>
</dbReference>
<dbReference type="InterPro" id="IPR005186">
    <property type="entry name" value="FlaG"/>
</dbReference>
<dbReference type="PANTHER" id="PTHR37166">
    <property type="entry name" value="PROTEIN FLAG"/>
    <property type="match status" value="1"/>
</dbReference>
<comment type="caution">
    <text evidence="2">The sequence shown here is derived from an EMBL/GenBank/DDBJ whole genome shotgun (WGS) entry which is preliminary data.</text>
</comment>